<reference evidence="1" key="1">
    <citation type="journal article" date="2015" name="Nature">
        <title>Complex archaea that bridge the gap between prokaryotes and eukaryotes.</title>
        <authorList>
            <person name="Spang A."/>
            <person name="Saw J.H."/>
            <person name="Jorgensen S.L."/>
            <person name="Zaremba-Niedzwiedzka K."/>
            <person name="Martijn J."/>
            <person name="Lind A.E."/>
            <person name="van Eijk R."/>
            <person name="Schleper C."/>
            <person name="Guy L."/>
            <person name="Ettema T.J."/>
        </authorList>
    </citation>
    <scope>NUCLEOTIDE SEQUENCE</scope>
</reference>
<sequence length="65" mass="7568">MKATVLLKELQIIIENEGDLDVDVSVAKQPETTDQQYLVADAKFVLVEKYEDPEEKRISIRDWPY</sequence>
<accession>A0A0F9KE25</accession>
<dbReference type="AlphaFoldDB" id="A0A0F9KE25"/>
<comment type="caution">
    <text evidence="1">The sequence shown here is derived from an EMBL/GenBank/DDBJ whole genome shotgun (WGS) entry which is preliminary data.</text>
</comment>
<dbReference type="EMBL" id="LAZR01008218">
    <property type="protein sequence ID" value="KKM80213.1"/>
    <property type="molecule type" value="Genomic_DNA"/>
</dbReference>
<organism evidence="1">
    <name type="scientific">marine sediment metagenome</name>
    <dbReference type="NCBI Taxonomy" id="412755"/>
    <lineage>
        <taxon>unclassified sequences</taxon>
        <taxon>metagenomes</taxon>
        <taxon>ecological metagenomes</taxon>
    </lineage>
</organism>
<proteinExistence type="predicted"/>
<evidence type="ECO:0000313" key="1">
    <source>
        <dbReference type="EMBL" id="KKM80213.1"/>
    </source>
</evidence>
<name>A0A0F9KE25_9ZZZZ</name>
<protein>
    <submittedName>
        <fullName evidence="1">Uncharacterized protein</fullName>
    </submittedName>
</protein>
<gene>
    <name evidence="1" type="ORF">LCGC14_1342270</name>
</gene>